<dbReference type="EMBL" id="JANRMS010004261">
    <property type="protein sequence ID" value="KAJ3510202.1"/>
    <property type="molecule type" value="Genomic_DNA"/>
</dbReference>
<protein>
    <submittedName>
        <fullName evidence="1">Uncharacterized protein</fullName>
    </submittedName>
</protein>
<accession>A0ACC1RDV9</accession>
<name>A0ACC1RDV9_9HYPO</name>
<keyword evidence="2" id="KW-1185">Reference proteome</keyword>
<dbReference type="Proteomes" id="UP001148629">
    <property type="component" value="Unassembled WGS sequence"/>
</dbReference>
<sequence length="255" mass="27526">MTLSGLKGACKRREARFHWQKLLAQLDDDGEDHGDHDDEAVLSGSSVERKVLLTSGAGPQVVSEGGAALEDPRYACVLYELYFLLLYLPACMEGLTASREEIESNILPIVLIPRSLYPISLSASIAAQTSGGCGHPRRLYESVESRDSGVSAGRLTVAISLLGSLSCPDLNHQSRPIRLHRLTTKASLTSQRKPIVSFLGPVASYSHQVRPSHRCPLHGKLHGTKLGRPGRAGCSPGLLRLNLGTPAGSHHRRCL</sequence>
<evidence type="ECO:0000313" key="2">
    <source>
        <dbReference type="Proteomes" id="UP001148629"/>
    </source>
</evidence>
<organism evidence="1 2">
    <name type="scientific">Fusarium decemcellulare</name>
    <dbReference type="NCBI Taxonomy" id="57161"/>
    <lineage>
        <taxon>Eukaryota</taxon>
        <taxon>Fungi</taxon>
        <taxon>Dikarya</taxon>
        <taxon>Ascomycota</taxon>
        <taxon>Pezizomycotina</taxon>
        <taxon>Sordariomycetes</taxon>
        <taxon>Hypocreomycetidae</taxon>
        <taxon>Hypocreales</taxon>
        <taxon>Nectriaceae</taxon>
        <taxon>Fusarium</taxon>
        <taxon>Fusarium decemcellulare species complex</taxon>
    </lineage>
</organism>
<proteinExistence type="predicted"/>
<gene>
    <name evidence="1" type="ORF">NM208_g15565</name>
</gene>
<comment type="caution">
    <text evidence="1">The sequence shown here is derived from an EMBL/GenBank/DDBJ whole genome shotgun (WGS) entry which is preliminary data.</text>
</comment>
<evidence type="ECO:0000313" key="1">
    <source>
        <dbReference type="EMBL" id="KAJ3510202.1"/>
    </source>
</evidence>
<reference evidence="1" key="1">
    <citation type="submission" date="2022-08" db="EMBL/GenBank/DDBJ databases">
        <title>Genome Sequence of Fusarium decemcellulare.</title>
        <authorList>
            <person name="Buettner E."/>
        </authorList>
    </citation>
    <scope>NUCLEOTIDE SEQUENCE</scope>
    <source>
        <strain evidence="1">Babe19</strain>
    </source>
</reference>